<dbReference type="AlphaFoldDB" id="A0A8G0LH49"/>
<comment type="similarity">
    <text evidence="1">Belongs to the methyltransferase superfamily. LaeA methyltransferase family.</text>
</comment>
<evidence type="ECO:0000313" key="4">
    <source>
        <dbReference type="Proteomes" id="UP000826661"/>
    </source>
</evidence>
<dbReference type="CDD" id="cd02440">
    <property type="entry name" value="AdoMet_MTases"/>
    <property type="match status" value="1"/>
</dbReference>
<dbReference type="InterPro" id="IPR029063">
    <property type="entry name" value="SAM-dependent_MTases_sf"/>
</dbReference>
<accession>A0A8G0LH49</accession>
<evidence type="ECO:0008006" key="5">
    <source>
        <dbReference type="Google" id="ProtNLM"/>
    </source>
</evidence>
<name>A0A8G0LH49_9HYPO</name>
<proteinExistence type="inferred from homology"/>
<dbReference type="EMBL" id="CP075867">
    <property type="protein sequence ID" value="QYT00705.1"/>
    <property type="molecule type" value="Genomic_DNA"/>
</dbReference>
<gene>
    <name evidence="3" type="ORF">H0G86_007784</name>
</gene>
<feature type="region of interest" description="Disordered" evidence="2">
    <location>
        <begin position="183"/>
        <end position="215"/>
    </location>
</feature>
<dbReference type="SUPFAM" id="SSF53335">
    <property type="entry name" value="S-adenosyl-L-methionine-dependent methyltransferases"/>
    <property type="match status" value="1"/>
</dbReference>
<evidence type="ECO:0000256" key="2">
    <source>
        <dbReference type="SAM" id="MobiDB-lite"/>
    </source>
</evidence>
<dbReference type="GO" id="GO:0008168">
    <property type="term" value="F:methyltransferase activity"/>
    <property type="evidence" value="ECO:0007669"/>
    <property type="project" value="TreeGrafter"/>
</dbReference>
<dbReference type="PANTHER" id="PTHR43591">
    <property type="entry name" value="METHYLTRANSFERASE"/>
    <property type="match status" value="1"/>
</dbReference>
<reference evidence="3 4" key="1">
    <citation type="journal article" date="2021" name="BMC Genomics">
        <title>Telomere-to-telomere genome assembly of asparaginase-producing Trichoderma simmonsii.</title>
        <authorList>
            <person name="Chung D."/>
            <person name="Kwon Y.M."/>
            <person name="Yang Y."/>
        </authorList>
    </citation>
    <scope>NUCLEOTIDE SEQUENCE [LARGE SCALE GENOMIC DNA]</scope>
    <source>
        <strain evidence="3 4">GH-Sj1</strain>
    </source>
</reference>
<feature type="compositionally biased region" description="Low complexity" evidence="2">
    <location>
        <begin position="197"/>
        <end position="215"/>
    </location>
</feature>
<protein>
    <recommendedName>
        <fullName evidence="5">Methyltransferase</fullName>
    </recommendedName>
</protein>
<feature type="compositionally biased region" description="Low complexity" evidence="2">
    <location>
        <begin position="30"/>
        <end position="53"/>
    </location>
</feature>
<sequence>MKYTSNSSHFAMDRYLQDTLEAPSHKIPDSCTSNGTTSTGSHSASSPRASHATISNSTGDALDGEYESQYHAHSQVNNQLDYKLPPLQLHGTEQGLTDNPHGQTYQDTNSEIIIPPLNLTKKNEGQPADGESAPLGHAARPESIVAPLAHPNGVSIFPELSTSEQEQLSIEALEEAEESIIADSAESTDGGADDTSSDAGYDSDSASSASTSAMSSVRDYMFENGRRYHRFREGSYNFPNEDIEQEREDMKHAMVKLLCNQKLHFAPIGDNPQEILDIGTGTGIWTIEMGDRFPSAHILGIDLSPIQPDWLPPNVRFMIDDVESPWLHSRNHFDYIHSRHTVMAIRDWMKLFRRAIEHLKIGGWIELQEIHHTPRSALPGGNGELAPDHPVARFWKHVTDGLAALGIDLDAVSDGRLADTMHQAGFNNVTERVLHVPIGTWPKNKVLKTVGLYWRTILLDGLQAIAMGPLTRGLGWNREQVELLLIEVRRAYFDNSQLMYMPFHVIYGQRS</sequence>
<keyword evidence="4" id="KW-1185">Reference proteome</keyword>
<feature type="region of interest" description="Disordered" evidence="2">
    <location>
        <begin position="21"/>
        <end position="63"/>
    </location>
</feature>
<organism evidence="3 4">
    <name type="scientific">Trichoderma simmonsii</name>
    <dbReference type="NCBI Taxonomy" id="1491479"/>
    <lineage>
        <taxon>Eukaryota</taxon>
        <taxon>Fungi</taxon>
        <taxon>Dikarya</taxon>
        <taxon>Ascomycota</taxon>
        <taxon>Pezizomycotina</taxon>
        <taxon>Sordariomycetes</taxon>
        <taxon>Hypocreomycetidae</taxon>
        <taxon>Hypocreales</taxon>
        <taxon>Hypocreaceae</taxon>
        <taxon>Trichoderma</taxon>
    </lineage>
</organism>
<evidence type="ECO:0000256" key="1">
    <source>
        <dbReference type="ARBA" id="ARBA00038158"/>
    </source>
</evidence>
<dbReference type="Proteomes" id="UP000826661">
    <property type="component" value="Chromosome IV"/>
</dbReference>
<dbReference type="PANTHER" id="PTHR43591:SF10">
    <property type="entry name" value="ABC TRANSMEMBRANE TYPE-1 DOMAIN-CONTAINING PROTEIN-RELATED"/>
    <property type="match status" value="1"/>
</dbReference>
<dbReference type="Gene3D" id="3.40.50.150">
    <property type="entry name" value="Vaccinia Virus protein VP39"/>
    <property type="match status" value="1"/>
</dbReference>
<evidence type="ECO:0000313" key="3">
    <source>
        <dbReference type="EMBL" id="QYT00705.1"/>
    </source>
</evidence>
<dbReference type="Pfam" id="PF13489">
    <property type="entry name" value="Methyltransf_23"/>
    <property type="match status" value="1"/>
</dbReference>